<sequence>MVDKYMTESISSKGSIEYFSQEITQTIPPAQKIQFYQFTTNGGQQNYTEEELTQPENRFRQITDSKTVKRHSSQAQKKEVREFVDAVITKIYENSVYCKILLNDDSFEIQLPNALMPEGIFEGMPISIGLDRACGYVTPVVKRRKNTDVDIDEELEELDRLISNL</sequence>
<reference evidence="1 2" key="1">
    <citation type="submission" date="2016-06" db="EMBL/GenBank/DDBJ databases">
        <title>Respiratory ammonification of nitrate coupled to the oxidation of elemental sulfur in deep-sea autotrophic thermophilic bacteria.</title>
        <authorList>
            <person name="Slobodkina G.B."/>
            <person name="Mardanov A.V."/>
            <person name="Ravin N.V."/>
            <person name="Frolova A.A."/>
            <person name="Viryasiv M.B."/>
            <person name="Chernyh N.A."/>
            <person name="Bonch-Osmolovskaya E.A."/>
            <person name="Slobodkin A.I."/>
        </authorList>
    </citation>
    <scope>NUCLEOTIDE SEQUENCE [LARGE SCALE GENOMIC DNA]</scope>
    <source>
        <strain evidence="1 2">S69</strain>
    </source>
</reference>
<comment type="caution">
    <text evidence="1">The sequence shown here is derived from an EMBL/GenBank/DDBJ whole genome shotgun (WGS) entry which is preliminary data.</text>
</comment>
<evidence type="ECO:0000313" key="1">
    <source>
        <dbReference type="EMBL" id="OCC15399.1"/>
    </source>
</evidence>
<keyword evidence="2" id="KW-1185">Reference proteome</keyword>
<proteinExistence type="predicted"/>
<dbReference type="Proteomes" id="UP000093080">
    <property type="component" value="Unassembled WGS sequence"/>
</dbReference>
<dbReference type="RefSeq" id="WP_067617427.1">
    <property type="nucleotide sequence ID" value="NZ_MAGO01000005.1"/>
</dbReference>
<protein>
    <submittedName>
        <fullName evidence="1">Uncharacterized protein</fullName>
    </submittedName>
</protein>
<organism evidence="1 2">
    <name type="scientific">Dissulfuribacter thermophilus</name>
    <dbReference type="NCBI Taxonomy" id="1156395"/>
    <lineage>
        <taxon>Bacteria</taxon>
        <taxon>Pseudomonadati</taxon>
        <taxon>Thermodesulfobacteriota</taxon>
        <taxon>Dissulfuribacteria</taxon>
        <taxon>Dissulfuribacterales</taxon>
        <taxon>Dissulfuribacteraceae</taxon>
        <taxon>Dissulfuribacter</taxon>
    </lineage>
</organism>
<name>A0A1B9F636_9BACT</name>
<dbReference type="AlphaFoldDB" id="A0A1B9F636"/>
<dbReference type="EMBL" id="MAGO01000005">
    <property type="protein sequence ID" value="OCC15399.1"/>
    <property type="molecule type" value="Genomic_DNA"/>
</dbReference>
<gene>
    <name evidence="1" type="ORF">DBT_1146</name>
</gene>
<accession>A0A1B9F636</accession>
<dbReference type="STRING" id="1156395.DBT_1146"/>
<evidence type="ECO:0000313" key="2">
    <source>
        <dbReference type="Proteomes" id="UP000093080"/>
    </source>
</evidence>